<dbReference type="Proteomes" id="UP000219452">
    <property type="component" value="Unassembled WGS sequence"/>
</dbReference>
<dbReference type="OrthoDB" id="963332at2"/>
<evidence type="ECO:0000313" key="1">
    <source>
        <dbReference type="EMBL" id="SOD82795.1"/>
    </source>
</evidence>
<sequence>MKQIFQKYTLRAILFLLPPMLMCCREVTVLNRTSQRIHITDFSVPVRTVLPAPEPYPNSMTIRVSGTISQPVTMHVDPLTPSQGGSYPIRRDTLAAGTYMDKSFQGDFYSTYQTELVVTGAPGTTGALTIEWFCQ</sequence>
<protein>
    <submittedName>
        <fullName evidence="1">Uncharacterized protein</fullName>
    </submittedName>
</protein>
<accession>A0A286FHT8</accession>
<dbReference type="RefSeq" id="WP_097125794.1">
    <property type="nucleotide sequence ID" value="NZ_OCNH01000001.1"/>
</dbReference>
<evidence type="ECO:0000313" key="2">
    <source>
        <dbReference type="Proteomes" id="UP000219452"/>
    </source>
</evidence>
<proteinExistence type="predicted"/>
<name>A0A286FHT8_9BACT</name>
<organism evidence="1 2">
    <name type="scientific">Spirosoma fluviale</name>
    <dbReference type="NCBI Taxonomy" id="1597977"/>
    <lineage>
        <taxon>Bacteria</taxon>
        <taxon>Pseudomonadati</taxon>
        <taxon>Bacteroidota</taxon>
        <taxon>Cytophagia</taxon>
        <taxon>Cytophagales</taxon>
        <taxon>Cytophagaceae</taxon>
        <taxon>Spirosoma</taxon>
    </lineage>
</organism>
<dbReference type="EMBL" id="OCNH01000001">
    <property type="protein sequence ID" value="SOD82795.1"/>
    <property type="molecule type" value="Genomic_DNA"/>
</dbReference>
<gene>
    <name evidence="1" type="ORF">SAMN06269250_2260</name>
</gene>
<reference evidence="2" key="1">
    <citation type="submission" date="2017-09" db="EMBL/GenBank/DDBJ databases">
        <authorList>
            <person name="Varghese N."/>
            <person name="Submissions S."/>
        </authorList>
    </citation>
    <scope>NUCLEOTIDE SEQUENCE [LARGE SCALE GENOMIC DNA]</scope>
    <source>
        <strain evidence="2">DSM 29961</strain>
    </source>
</reference>
<keyword evidence="2" id="KW-1185">Reference proteome</keyword>
<dbReference type="AlphaFoldDB" id="A0A286FHT8"/>